<accession>A0A2W4ZI69</accession>
<dbReference type="SUPFAM" id="SSF53474">
    <property type="entry name" value="alpha/beta-Hydrolases"/>
    <property type="match status" value="1"/>
</dbReference>
<evidence type="ECO:0000259" key="1">
    <source>
        <dbReference type="Pfam" id="PF12697"/>
    </source>
</evidence>
<reference evidence="3" key="1">
    <citation type="submission" date="2018-04" db="EMBL/GenBank/DDBJ databases">
        <authorList>
            <person name="Cornet L."/>
        </authorList>
    </citation>
    <scope>NUCLEOTIDE SEQUENCE [LARGE SCALE GENOMIC DNA]</scope>
</reference>
<comment type="caution">
    <text evidence="2">The sequence shown here is derived from an EMBL/GenBank/DDBJ whole genome shotgun (WGS) entry which is preliminary data.</text>
</comment>
<feature type="domain" description="AB hydrolase-1" evidence="1">
    <location>
        <begin position="44"/>
        <end position="318"/>
    </location>
</feature>
<dbReference type="EMBL" id="QBMP01000044">
    <property type="protein sequence ID" value="PZO57835.1"/>
    <property type="molecule type" value="Genomic_DNA"/>
</dbReference>
<organism evidence="2 3">
    <name type="scientific">Phormidesmis priestleyi</name>
    <dbReference type="NCBI Taxonomy" id="268141"/>
    <lineage>
        <taxon>Bacteria</taxon>
        <taxon>Bacillati</taxon>
        <taxon>Cyanobacteriota</taxon>
        <taxon>Cyanophyceae</taxon>
        <taxon>Leptolyngbyales</taxon>
        <taxon>Leptolyngbyaceae</taxon>
        <taxon>Phormidesmis</taxon>
    </lineage>
</organism>
<dbReference type="GO" id="GO:0016787">
    <property type="term" value="F:hydrolase activity"/>
    <property type="evidence" value="ECO:0007669"/>
    <property type="project" value="UniProtKB-KW"/>
</dbReference>
<protein>
    <submittedName>
        <fullName evidence="2">Alpha/beta hydrolase</fullName>
    </submittedName>
</protein>
<keyword evidence="2" id="KW-0378">Hydrolase</keyword>
<reference evidence="2 3" key="2">
    <citation type="submission" date="2018-06" db="EMBL/GenBank/DDBJ databases">
        <title>Metagenomic assembly of (sub)arctic Cyanobacteria and their associated microbiome from non-axenic cultures.</title>
        <authorList>
            <person name="Baurain D."/>
        </authorList>
    </citation>
    <scope>NUCLEOTIDE SEQUENCE [LARGE SCALE GENOMIC DNA]</scope>
    <source>
        <strain evidence="2">ULC027bin1</strain>
    </source>
</reference>
<dbReference type="Gene3D" id="3.40.50.1820">
    <property type="entry name" value="alpha/beta hydrolase"/>
    <property type="match status" value="1"/>
</dbReference>
<dbReference type="AlphaFoldDB" id="A0A2W4ZI69"/>
<dbReference type="Proteomes" id="UP000249794">
    <property type="component" value="Unassembled WGS sequence"/>
</dbReference>
<dbReference type="Pfam" id="PF12697">
    <property type="entry name" value="Abhydrolase_6"/>
    <property type="match status" value="1"/>
</dbReference>
<name>A0A2W4ZI69_9CYAN</name>
<dbReference type="PANTHER" id="PTHR46438:SF2">
    <property type="entry name" value="ALPHA_BETA-HYDROLASES SUPERFAMILY PROTEIN"/>
    <property type="match status" value="1"/>
</dbReference>
<dbReference type="InterPro" id="IPR029058">
    <property type="entry name" value="AB_hydrolase_fold"/>
</dbReference>
<dbReference type="InterPro" id="IPR000073">
    <property type="entry name" value="AB_hydrolase_1"/>
</dbReference>
<gene>
    <name evidence="2" type="ORF">DCF15_06395</name>
</gene>
<proteinExistence type="predicted"/>
<sequence length="328" mass="36457">MDFYTWQNHRCAFEKVASKPDADSSLADSGADSGADSEHSRPALLLIHPIGVGLSHEFWQPFVQQFGQQEAKSESVSCRHTLYNVDLLGCGDSDMPNRAYRPEDWAEQLAYFIEQIASEPVVLVVQGALLPVAIRLMGLPAGNQVKGLVLSGPPAWRLMTTPTPSWQQKLSWALFESPLGSAFYRYARRESFLRSFSERQLFERPEGVTDDWLAMLKAGAKDMNSRYAVFSFLAGFWRQDYAAAIARIQQPVLIVMGDEASSIDRTTAKQAEAQAQANSTQTSQQRLQAYLDHFPRAQGVCIAGRNVLPYESTAEFVEAVVPFIANLA</sequence>
<evidence type="ECO:0000313" key="3">
    <source>
        <dbReference type="Proteomes" id="UP000249794"/>
    </source>
</evidence>
<dbReference type="PANTHER" id="PTHR46438">
    <property type="entry name" value="ALPHA/BETA-HYDROLASES SUPERFAMILY PROTEIN"/>
    <property type="match status" value="1"/>
</dbReference>
<evidence type="ECO:0000313" key="2">
    <source>
        <dbReference type="EMBL" id="PZO57835.1"/>
    </source>
</evidence>